<comment type="subcellular location">
    <subcellularLocation>
        <location evidence="1">Cell membrane</location>
        <topology evidence="1">Multi-pass membrane protein</topology>
    </subcellularLocation>
</comment>
<comment type="similarity">
    <text evidence="2">Belongs to the BCCT transporter (TC 2.A.15) family.</text>
</comment>
<feature type="transmembrane region" description="Helical" evidence="8">
    <location>
        <begin position="59"/>
        <end position="81"/>
    </location>
</feature>
<protein>
    <submittedName>
        <fullName evidence="9">BCCT family transporter</fullName>
    </submittedName>
</protein>
<evidence type="ECO:0000256" key="4">
    <source>
        <dbReference type="ARBA" id="ARBA00022475"/>
    </source>
</evidence>
<keyword evidence="5 8" id="KW-0812">Transmembrane</keyword>
<organism evidence="9 10">
    <name type="scientific">Aequorivita aurantiaca</name>
    <dbReference type="NCBI Taxonomy" id="3053356"/>
    <lineage>
        <taxon>Bacteria</taxon>
        <taxon>Pseudomonadati</taxon>
        <taxon>Bacteroidota</taxon>
        <taxon>Flavobacteriia</taxon>
        <taxon>Flavobacteriales</taxon>
        <taxon>Flavobacteriaceae</taxon>
        <taxon>Aequorivita</taxon>
    </lineage>
</organism>
<gene>
    <name evidence="9" type="ORF">QRD02_11985</name>
</gene>
<evidence type="ECO:0000256" key="2">
    <source>
        <dbReference type="ARBA" id="ARBA00005658"/>
    </source>
</evidence>
<feature type="transmembrane region" description="Helical" evidence="8">
    <location>
        <begin position="87"/>
        <end position="110"/>
    </location>
</feature>
<comment type="caution">
    <text evidence="9">The sequence shown here is derived from an EMBL/GenBank/DDBJ whole genome shotgun (WGS) entry which is preliminary data.</text>
</comment>
<feature type="transmembrane region" description="Helical" evidence="8">
    <location>
        <begin position="15"/>
        <end position="38"/>
    </location>
</feature>
<evidence type="ECO:0000256" key="3">
    <source>
        <dbReference type="ARBA" id="ARBA00022448"/>
    </source>
</evidence>
<evidence type="ECO:0000256" key="1">
    <source>
        <dbReference type="ARBA" id="ARBA00004651"/>
    </source>
</evidence>
<dbReference type="InterPro" id="IPR000060">
    <property type="entry name" value="BCCT_transptr"/>
</dbReference>
<dbReference type="Pfam" id="PF02028">
    <property type="entry name" value="BCCT"/>
    <property type="match status" value="1"/>
</dbReference>
<name>A0ABT8DMA3_9FLAO</name>
<accession>A0ABT8DMA3</accession>
<keyword evidence="3" id="KW-0813">Transport</keyword>
<dbReference type="PANTHER" id="PTHR30047">
    <property type="entry name" value="HIGH-AFFINITY CHOLINE TRANSPORT PROTEIN-RELATED"/>
    <property type="match status" value="1"/>
</dbReference>
<proteinExistence type="inferred from homology"/>
<evidence type="ECO:0000256" key="6">
    <source>
        <dbReference type="ARBA" id="ARBA00022989"/>
    </source>
</evidence>
<evidence type="ECO:0000256" key="5">
    <source>
        <dbReference type="ARBA" id="ARBA00022692"/>
    </source>
</evidence>
<dbReference type="PANTHER" id="PTHR30047:SF7">
    <property type="entry name" value="HIGH-AFFINITY CHOLINE TRANSPORT PROTEIN"/>
    <property type="match status" value="1"/>
</dbReference>
<keyword evidence="4" id="KW-1003">Cell membrane</keyword>
<keyword evidence="7 8" id="KW-0472">Membrane</keyword>
<keyword evidence="6 8" id="KW-1133">Transmembrane helix</keyword>
<keyword evidence="10" id="KW-1185">Reference proteome</keyword>
<evidence type="ECO:0000256" key="8">
    <source>
        <dbReference type="SAM" id="Phobius"/>
    </source>
</evidence>
<sequence length="284" mass="32414">MATNADALTFRLLEYLPLTSITSFMVIAIIIIFFVTSADSGILVMNSISTKNFPKSPKWQMVFWGVALAALALLLLNAGGLQSLQTMTLLTALPFSIIMILFVVSLLKGLMVDKSYYDRKLSAYTVPWSGEFWKERLKQIISINDKPSVDTFIQTTVKAAFTDLQMEFQQNGIPTEINTLSNPTRIEITVQYNRLNNFLYGVKNQSQTVSNFVIEESNLPNVEDSKRYFPEAYFGDQREGYDVQYFTKNELISDVLKHYERYLEIVAAEENELFVSSDANKRMY</sequence>
<evidence type="ECO:0000313" key="10">
    <source>
        <dbReference type="Proteomes" id="UP001244787"/>
    </source>
</evidence>
<evidence type="ECO:0000313" key="9">
    <source>
        <dbReference type="EMBL" id="MDN3725106.1"/>
    </source>
</evidence>
<dbReference type="Proteomes" id="UP001244787">
    <property type="component" value="Unassembled WGS sequence"/>
</dbReference>
<reference evidence="9 10" key="1">
    <citation type="submission" date="2023-06" db="EMBL/GenBank/DDBJ databases">
        <authorList>
            <person name="Ye Y.-Q."/>
            <person name="Du Z.-J."/>
        </authorList>
    </citation>
    <scope>NUCLEOTIDE SEQUENCE [LARGE SCALE GENOMIC DNA]</scope>
    <source>
        <strain evidence="9 10">SDUM287046</strain>
    </source>
</reference>
<evidence type="ECO:0000256" key="7">
    <source>
        <dbReference type="ARBA" id="ARBA00023136"/>
    </source>
</evidence>
<dbReference type="EMBL" id="JAUGQQ010000009">
    <property type="protein sequence ID" value="MDN3725106.1"/>
    <property type="molecule type" value="Genomic_DNA"/>
</dbReference>